<dbReference type="Gene3D" id="1.10.10.10">
    <property type="entry name" value="Winged helix-like DNA-binding domain superfamily/Winged helix DNA-binding domain"/>
    <property type="match status" value="1"/>
</dbReference>
<keyword evidence="4" id="KW-0804">Transcription</keyword>
<dbReference type="Pfam" id="PF03466">
    <property type="entry name" value="LysR_substrate"/>
    <property type="match status" value="1"/>
</dbReference>
<dbReference type="AlphaFoldDB" id="A0A4T9T8C0"/>
<dbReference type="Gene3D" id="3.40.190.10">
    <property type="entry name" value="Periplasmic binding protein-like II"/>
    <property type="match status" value="2"/>
</dbReference>
<accession>A0A4T9T8C0</accession>
<comment type="similarity">
    <text evidence="1">Belongs to the LysR transcriptional regulatory family.</text>
</comment>
<dbReference type="PRINTS" id="PR00039">
    <property type="entry name" value="HTHLYSR"/>
</dbReference>
<dbReference type="SUPFAM" id="SSF46785">
    <property type="entry name" value="Winged helix' DNA-binding domain"/>
    <property type="match status" value="1"/>
</dbReference>
<gene>
    <name evidence="6" type="ORF">E5982_03495</name>
</gene>
<evidence type="ECO:0000256" key="3">
    <source>
        <dbReference type="ARBA" id="ARBA00023125"/>
    </source>
</evidence>
<dbReference type="EMBL" id="SSTM01000002">
    <property type="protein sequence ID" value="TJW11289.1"/>
    <property type="molecule type" value="Genomic_DNA"/>
</dbReference>
<keyword evidence="3" id="KW-0238">DNA-binding</keyword>
<keyword evidence="7" id="KW-1185">Reference proteome</keyword>
<comment type="caution">
    <text evidence="6">The sequence shown here is derived from an EMBL/GenBank/DDBJ whole genome shotgun (WGS) entry which is preliminary data.</text>
</comment>
<dbReference type="InterPro" id="IPR000847">
    <property type="entry name" value="LysR_HTH_N"/>
</dbReference>
<reference evidence="6 7" key="1">
    <citation type="submission" date="2019-04" db="EMBL/GenBank/DDBJ databases">
        <title>Microbes associate with the intestines of laboratory mice.</title>
        <authorList>
            <person name="Navarre W."/>
            <person name="Wong E."/>
            <person name="Huang K.C."/>
            <person name="Tropini C."/>
            <person name="Ng K."/>
            <person name="Yu B."/>
        </authorList>
    </citation>
    <scope>NUCLEOTIDE SEQUENCE [LARGE SCALE GENOMIC DNA]</scope>
    <source>
        <strain evidence="6 7">NM48_B13</strain>
    </source>
</reference>
<feature type="domain" description="HTH lysR-type" evidence="5">
    <location>
        <begin position="1"/>
        <end position="58"/>
    </location>
</feature>
<dbReference type="CDD" id="cd05466">
    <property type="entry name" value="PBP2_LTTR_substrate"/>
    <property type="match status" value="1"/>
</dbReference>
<dbReference type="PROSITE" id="PS50931">
    <property type="entry name" value="HTH_LYSR"/>
    <property type="match status" value="1"/>
</dbReference>
<evidence type="ECO:0000313" key="6">
    <source>
        <dbReference type="EMBL" id="TJW11289.1"/>
    </source>
</evidence>
<evidence type="ECO:0000256" key="1">
    <source>
        <dbReference type="ARBA" id="ARBA00009437"/>
    </source>
</evidence>
<dbReference type="InterPro" id="IPR036388">
    <property type="entry name" value="WH-like_DNA-bd_sf"/>
</dbReference>
<dbReference type="Proteomes" id="UP000309454">
    <property type="component" value="Unassembled WGS sequence"/>
</dbReference>
<protein>
    <submittedName>
        <fullName evidence="6">LysR family transcriptional regulator</fullName>
    </submittedName>
</protein>
<dbReference type="SUPFAM" id="SSF53850">
    <property type="entry name" value="Periplasmic binding protein-like II"/>
    <property type="match status" value="1"/>
</dbReference>
<dbReference type="Pfam" id="PF00126">
    <property type="entry name" value="HTH_1"/>
    <property type="match status" value="1"/>
</dbReference>
<dbReference type="OrthoDB" id="3183195at2"/>
<keyword evidence="2" id="KW-0805">Transcription regulation</keyword>
<dbReference type="RefSeq" id="WP_136845466.1">
    <property type="nucleotide sequence ID" value="NZ_CANPEU010000004.1"/>
</dbReference>
<dbReference type="PANTHER" id="PTHR30346:SF28">
    <property type="entry name" value="HTH-TYPE TRANSCRIPTIONAL REGULATOR CYNR"/>
    <property type="match status" value="1"/>
</dbReference>
<organism evidence="6 7">
    <name type="scientific">Parvibacter caecicola</name>
    <dbReference type="NCBI Taxonomy" id="747645"/>
    <lineage>
        <taxon>Bacteria</taxon>
        <taxon>Bacillati</taxon>
        <taxon>Actinomycetota</taxon>
        <taxon>Coriobacteriia</taxon>
        <taxon>Coriobacteriales</taxon>
        <taxon>Coriobacteriaceae</taxon>
        <taxon>Parvibacter</taxon>
    </lineage>
</organism>
<dbReference type="GO" id="GO:0032993">
    <property type="term" value="C:protein-DNA complex"/>
    <property type="evidence" value="ECO:0007669"/>
    <property type="project" value="TreeGrafter"/>
</dbReference>
<proteinExistence type="inferred from homology"/>
<sequence>MRIEHLREFLELAYCLNFTRAAKKLQMTQSGLSKHIQLLESELNVVLFDRSGQRIELTEAGRLLFQEASALVEAHDGVVRKMRSLGHRANCVTVGGMVYNPTVAAWADKAVAALDCSGEEISLVFRNAVTRPLQEALESGEVDAIFTMLDAGQPMASSLEVVPLFRDPLVCVVAQGHPLANRSTISCRDLCEWTLIKPMGTYQILGNAAISSLLTTHEIISSTRVVFLESITDFHTIEFGRDVLLMEKTLAQSRRFPEGYTVLDFSDEGMALTVSALFRADERDPAIITFHDALAQLAHEGARL</sequence>
<evidence type="ECO:0000256" key="2">
    <source>
        <dbReference type="ARBA" id="ARBA00023015"/>
    </source>
</evidence>
<dbReference type="GO" id="GO:0003700">
    <property type="term" value="F:DNA-binding transcription factor activity"/>
    <property type="evidence" value="ECO:0007669"/>
    <property type="project" value="InterPro"/>
</dbReference>
<evidence type="ECO:0000313" key="7">
    <source>
        <dbReference type="Proteomes" id="UP000309454"/>
    </source>
</evidence>
<evidence type="ECO:0000256" key="4">
    <source>
        <dbReference type="ARBA" id="ARBA00023163"/>
    </source>
</evidence>
<dbReference type="GO" id="GO:0003677">
    <property type="term" value="F:DNA binding"/>
    <property type="evidence" value="ECO:0007669"/>
    <property type="project" value="UniProtKB-KW"/>
</dbReference>
<dbReference type="InterPro" id="IPR036390">
    <property type="entry name" value="WH_DNA-bd_sf"/>
</dbReference>
<dbReference type="InterPro" id="IPR005119">
    <property type="entry name" value="LysR_subst-bd"/>
</dbReference>
<dbReference type="FunFam" id="1.10.10.10:FF:000001">
    <property type="entry name" value="LysR family transcriptional regulator"/>
    <property type="match status" value="1"/>
</dbReference>
<name>A0A4T9T8C0_9ACTN</name>
<evidence type="ECO:0000259" key="5">
    <source>
        <dbReference type="PROSITE" id="PS50931"/>
    </source>
</evidence>
<dbReference type="PANTHER" id="PTHR30346">
    <property type="entry name" value="TRANSCRIPTIONAL DUAL REGULATOR HCAR-RELATED"/>
    <property type="match status" value="1"/>
</dbReference>